<accession>A0A136IPK7</accession>
<sequence length="232" mass="24952">MVTNYNITIKNRTGGPQSYLLFAEKPSVGGGPSGTVWTNVMKQCPPAPSGGVASFEMSNNYFAICGSYKSSPQHGGRVNVYKTLPVKLGTDESAMASTVGFSVLEGCGSCDLASPVTPGKGKRDSFMIDTGFQNGGVPFTERDARENNLFVGVASSKDGDTFAVMSTFTPHPNSVYNIYPQTTFYVVAGERLRDGNLVHSDTVNNKVAVDFGMRGTNRITLVHQEDNTFEFQ</sequence>
<evidence type="ECO:0000313" key="1">
    <source>
        <dbReference type="EMBL" id="KXJ86840.1"/>
    </source>
</evidence>
<dbReference type="STRING" id="196109.A0A136IPK7"/>
<reference evidence="2" key="1">
    <citation type="submission" date="2016-02" db="EMBL/GenBank/DDBJ databases">
        <title>Draft genome sequence of Microdochium bolleyi, a fungal endophyte of beachgrass.</title>
        <authorList>
            <consortium name="DOE Joint Genome Institute"/>
            <person name="David A.S."/>
            <person name="May G."/>
            <person name="Haridas S."/>
            <person name="Lim J."/>
            <person name="Wang M."/>
            <person name="Labutti K."/>
            <person name="Lipzen A."/>
            <person name="Barry K."/>
            <person name="Grigoriev I.V."/>
        </authorList>
    </citation>
    <scope>NUCLEOTIDE SEQUENCE [LARGE SCALE GENOMIC DNA]</scope>
    <source>
        <strain evidence="2">J235TASD1</strain>
    </source>
</reference>
<keyword evidence="2" id="KW-1185">Reference proteome</keyword>
<name>A0A136IPK7_9PEZI</name>
<dbReference type="OrthoDB" id="5413269at2759"/>
<dbReference type="EMBL" id="KQ964265">
    <property type="protein sequence ID" value="KXJ86840.1"/>
    <property type="molecule type" value="Genomic_DNA"/>
</dbReference>
<dbReference type="InParanoid" id="A0A136IPK7"/>
<dbReference type="Proteomes" id="UP000070501">
    <property type="component" value="Unassembled WGS sequence"/>
</dbReference>
<organism evidence="1 2">
    <name type="scientific">Microdochium bolleyi</name>
    <dbReference type="NCBI Taxonomy" id="196109"/>
    <lineage>
        <taxon>Eukaryota</taxon>
        <taxon>Fungi</taxon>
        <taxon>Dikarya</taxon>
        <taxon>Ascomycota</taxon>
        <taxon>Pezizomycotina</taxon>
        <taxon>Sordariomycetes</taxon>
        <taxon>Xylariomycetidae</taxon>
        <taxon>Xylariales</taxon>
        <taxon>Microdochiaceae</taxon>
        <taxon>Microdochium</taxon>
    </lineage>
</organism>
<gene>
    <name evidence="1" type="ORF">Micbo1qcDRAFT_179475</name>
</gene>
<evidence type="ECO:0000313" key="2">
    <source>
        <dbReference type="Proteomes" id="UP000070501"/>
    </source>
</evidence>
<proteinExistence type="predicted"/>
<protein>
    <submittedName>
        <fullName evidence="1">Uncharacterized protein</fullName>
    </submittedName>
</protein>
<dbReference type="AlphaFoldDB" id="A0A136IPK7"/>